<keyword evidence="4 6" id="KW-0539">Nucleus</keyword>
<dbReference type="GO" id="GO:0061775">
    <property type="term" value="F:cohesin loader activity"/>
    <property type="evidence" value="ECO:0007669"/>
    <property type="project" value="InterPro"/>
</dbReference>
<dbReference type="InterPro" id="IPR024986">
    <property type="entry name" value="Nipped-B_C"/>
</dbReference>
<dbReference type="Proteomes" id="UP000769157">
    <property type="component" value="Unassembled WGS sequence"/>
</dbReference>
<dbReference type="GO" id="GO:0140588">
    <property type="term" value="P:chromatin looping"/>
    <property type="evidence" value="ECO:0007669"/>
    <property type="project" value="InterPro"/>
</dbReference>
<keyword evidence="7" id="KW-0472">Membrane</keyword>
<dbReference type="InterPro" id="IPR016024">
    <property type="entry name" value="ARM-type_fold"/>
</dbReference>
<evidence type="ECO:0000256" key="7">
    <source>
        <dbReference type="SAM" id="Phobius"/>
    </source>
</evidence>
<dbReference type="SUPFAM" id="SSF48371">
    <property type="entry name" value="ARM repeat"/>
    <property type="match status" value="2"/>
</dbReference>
<evidence type="ECO:0000256" key="2">
    <source>
        <dbReference type="ARBA" id="ARBA00009252"/>
    </source>
</evidence>
<dbReference type="GO" id="GO:0071169">
    <property type="term" value="P:establishment of protein localization to chromatin"/>
    <property type="evidence" value="ECO:0007669"/>
    <property type="project" value="TreeGrafter"/>
</dbReference>
<reference evidence="9" key="2">
    <citation type="submission" date="2021-01" db="EMBL/GenBank/DDBJ databases">
        <authorList>
            <person name="Schikora-Tamarit M.A."/>
        </authorList>
    </citation>
    <scope>NUCLEOTIDE SEQUENCE</scope>
    <source>
        <strain evidence="9">CBS6075</strain>
    </source>
</reference>
<dbReference type="GO" id="GO:0090694">
    <property type="term" value="C:Scc2-Scc4 cohesin loading complex"/>
    <property type="evidence" value="ECO:0007669"/>
    <property type="project" value="TreeGrafter"/>
</dbReference>
<reference evidence="9" key="1">
    <citation type="journal article" date="2021" name="Open Biol.">
        <title>Shared evolutionary footprints suggest mitochondrial oxidative damage underlies multiple complex I losses in fungi.</title>
        <authorList>
            <person name="Schikora-Tamarit M.A."/>
            <person name="Marcet-Houben M."/>
            <person name="Nosek J."/>
            <person name="Gabaldon T."/>
        </authorList>
    </citation>
    <scope>NUCLEOTIDE SEQUENCE</scope>
    <source>
        <strain evidence="9">CBS6075</strain>
    </source>
</reference>
<dbReference type="GO" id="GO:1990414">
    <property type="term" value="P:replication-born double-strand break repair via sister chromatid exchange"/>
    <property type="evidence" value="ECO:0007669"/>
    <property type="project" value="TreeGrafter"/>
</dbReference>
<evidence type="ECO:0000256" key="1">
    <source>
        <dbReference type="ARBA" id="ARBA00004123"/>
    </source>
</evidence>
<sequence length="1555" mass="174869">MDLRNPGDSILARTWSANDVLFCTSIIRSQGLCVMGLTILRSIEMSLLLITKSSETFSGSSGSNTLAGSRYLGNMYASLGTNRDCLAKSICLCSDAKMLNNTAGCVSCCAWILLMVFIALCLDFIDTLSPVTLKFDRDTTPLSVSELCDDKGNLNSSMLFSSICAKHDARLSLMLGSCGRITSATSHACSLAASARNSSDGIKICVRLVEPLHASSQGTSSIDQQLISEFRVSDQLKNITFKKPALRLSKHTYEPKPPTNPLEAHILQSMPSKRAWTKPDLKVKRIKIDNSAVDLDSKALNVHEIPAAVEQDLPVVHIDSESLHEDARNTFVAVVTNPFVLDLETLTTLEIAMNRLWYSKLLRQMDSKLLITLADACVRSIDFQFVDNTDAELEAALVPSKCAILLLIVLTSAHTDRQLYLETYLTSVLEFVYSVTDALATESQHSETFIKHQIKILDLLARYAKWNNMEDSIATKLEYHTLKLCFDGASRSVFHDKLRVAASNVIYEIFNRNPDQRVFLLNEIVNSFDTLPANKSHARHYHLARGFSVQLVTMLLVRLVQSFTICYEFDDAYWKVSGKKRQDLNAAVYEFVDAADEELSRLCNQIASLLVTRVTTNYDATGKRVLENFIEDLLAMLEYPEYSGCETLLESFLYTLMFVFSSDNYSGPVEAFALELMGMIGSKILSLRGDYQPVRFGPEMTVAEFDSLVGQYLAVWHSLKIHGAFFAFKFFVKVHALAKTASKKLLARCQETEFSLLQLIYHKIPFPTVSASTDYRAVLASQNLFSHYDGFLNLIVNSLDHPKTKSRNRAIKNLSLLISCEPSLVTLPKIKQSLAVRLVEQYASVRDSIIELLSNNIAQHPELVADFYVSACDRIADPSMAVRKKAIALAKIMYQNSDSLDVHVTVCEKLLRRQDDEEDAVIDLAVSCLNELLFAPHGRLLDKLEVMVQLVAKSEKNWTYFERFFREKIVHNFSADPALEKSIATIVKTVLEYVTNEVHSDRERVQKMTGLLAVFVKCDGNLLSQDQLVSLQPYITDDSSTGSSLCYNILQIFHYTLPKTKLLKKSFINQCQTSLLARLTKFNAHELEEAMPCLWLLSVMKKDTEKLARACISSLTLLRPYLAKIRDHQYEPDPKVFRLLFLLGNLGRHSHLDSHSTLFAASKLGFKDTDTVSGFIIRHITMFCNNELDVGSQRVAIKNLLNVCITHPRYFMSERILGVMDSVFETNDLDLQDIVINTLSTFLELQDREALLKNGLDFKDSKTTKLNVKVFHGESAEYVNDGICSSLVQRYLHHVLKNCLIDESDHSLRAVTFLKLVVNLGFANPKLCIPTIVALESSQIPVVRSIALSMHEQLFEKYESLIETGYMEGLRLAFDYRSRLSPSLLEEKTLLRCLFSVLEGSKGAAKRFLKLLLKSLANFKTPNPLFVGYIAINLAAVNFKIQDHVLLLVSGLDSIIDNEGTEISDKMSEEDDWDSLAAPARAVLSLIRLKQVLITNYNVSDDKLANYQETSRDFKGPIARVDTVPLELQDLDLEQHKNSRYSFKLCNKLLQFIET</sequence>
<dbReference type="CDD" id="cd23958">
    <property type="entry name" value="SCC2"/>
    <property type="match status" value="1"/>
</dbReference>
<dbReference type="PANTHER" id="PTHR21704:SF18">
    <property type="entry name" value="NIPPED-B-LIKE PROTEIN"/>
    <property type="match status" value="1"/>
</dbReference>
<evidence type="ECO:0000313" key="10">
    <source>
        <dbReference type="Proteomes" id="UP000769157"/>
    </source>
</evidence>
<evidence type="ECO:0000313" key="9">
    <source>
        <dbReference type="EMBL" id="KAH3668391.1"/>
    </source>
</evidence>
<organism evidence="9 10">
    <name type="scientific">Ogataea philodendri</name>
    <dbReference type="NCBI Taxonomy" id="1378263"/>
    <lineage>
        <taxon>Eukaryota</taxon>
        <taxon>Fungi</taxon>
        <taxon>Dikarya</taxon>
        <taxon>Ascomycota</taxon>
        <taxon>Saccharomycotina</taxon>
        <taxon>Pichiomycetes</taxon>
        <taxon>Pichiales</taxon>
        <taxon>Pichiaceae</taxon>
        <taxon>Ogataea</taxon>
    </lineage>
</organism>
<comment type="subcellular location">
    <subcellularLocation>
        <location evidence="1 6">Nucleus</location>
    </subcellularLocation>
</comment>
<dbReference type="InterPro" id="IPR033031">
    <property type="entry name" value="Scc2/Nipped-B"/>
</dbReference>
<evidence type="ECO:0000256" key="6">
    <source>
        <dbReference type="RuleBase" id="RU364107"/>
    </source>
</evidence>
<keyword evidence="3 6" id="KW-0677">Repeat</keyword>
<evidence type="ECO:0000256" key="4">
    <source>
        <dbReference type="ARBA" id="ARBA00023242"/>
    </source>
</evidence>
<evidence type="ECO:0000256" key="3">
    <source>
        <dbReference type="ARBA" id="ARBA00022737"/>
    </source>
</evidence>
<dbReference type="RefSeq" id="XP_046062805.1">
    <property type="nucleotide sequence ID" value="XM_046202983.1"/>
</dbReference>
<feature type="transmembrane region" description="Helical" evidence="7">
    <location>
        <begin position="104"/>
        <end position="125"/>
    </location>
</feature>
<dbReference type="OrthoDB" id="418242at2759"/>
<dbReference type="Pfam" id="PF12830">
    <property type="entry name" value="Nipped-B_C"/>
    <property type="match status" value="1"/>
</dbReference>
<keyword evidence="7" id="KW-0812">Transmembrane</keyword>
<protein>
    <recommendedName>
        <fullName evidence="6">Sister chromatid cohesion protein</fullName>
    </recommendedName>
</protein>
<proteinExistence type="inferred from homology"/>
<keyword evidence="10" id="KW-1185">Reference proteome</keyword>
<keyword evidence="7" id="KW-1133">Transmembrane helix</keyword>
<evidence type="ECO:0000256" key="5">
    <source>
        <dbReference type="ARBA" id="ARBA00023306"/>
    </source>
</evidence>
<dbReference type="InterPro" id="IPR026003">
    <property type="entry name" value="Cohesin_HEAT"/>
</dbReference>
<dbReference type="GO" id="GO:0003682">
    <property type="term" value="F:chromatin binding"/>
    <property type="evidence" value="ECO:0007669"/>
    <property type="project" value="TreeGrafter"/>
</dbReference>
<dbReference type="PANTHER" id="PTHR21704">
    <property type="entry name" value="NIPPED-B-LIKE PROTEIN DELANGIN SCC2-RELATED"/>
    <property type="match status" value="1"/>
</dbReference>
<evidence type="ECO:0000259" key="8">
    <source>
        <dbReference type="Pfam" id="PF12830"/>
    </source>
</evidence>
<comment type="caution">
    <text evidence="9">The sequence shown here is derived from an EMBL/GenBank/DDBJ whole genome shotgun (WGS) entry which is preliminary data.</text>
</comment>
<dbReference type="GeneID" id="70234112"/>
<dbReference type="Pfam" id="PF12765">
    <property type="entry name" value="Cohesin_HEAT"/>
    <property type="match status" value="1"/>
</dbReference>
<keyword evidence="5 6" id="KW-0131">Cell cycle</keyword>
<comment type="similarity">
    <text evidence="2 6">Belongs to the SCC2/Nipped-B family.</text>
</comment>
<accession>A0A9P8T7W6</accession>
<feature type="domain" description="Sister chromatid cohesion C-terminal" evidence="8">
    <location>
        <begin position="1284"/>
        <end position="1455"/>
    </location>
</feature>
<dbReference type="GO" id="GO:0034087">
    <property type="term" value="P:establishment of mitotic sister chromatid cohesion"/>
    <property type="evidence" value="ECO:0007669"/>
    <property type="project" value="TreeGrafter"/>
</dbReference>
<dbReference type="EMBL" id="JAEUBE010000158">
    <property type="protein sequence ID" value="KAH3668391.1"/>
    <property type="molecule type" value="Genomic_DNA"/>
</dbReference>
<gene>
    <name evidence="9" type="ORF">OGAPHI_002145</name>
</gene>
<name>A0A9P8T7W6_9ASCO</name>
<dbReference type="GO" id="GO:0010468">
    <property type="term" value="P:regulation of gene expression"/>
    <property type="evidence" value="ECO:0007669"/>
    <property type="project" value="InterPro"/>
</dbReference>